<dbReference type="GO" id="GO:0005654">
    <property type="term" value="C:nucleoplasm"/>
    <property type="evidence" value="ECO:0007669"/>
    <property type="project" value="UniProtKB-SubCell"/>
</dbReference>
<organism evidence="7 8">
    <name type="scientific">Arabis nemorensis</name>
    <dbReference type="NCBI Taxonomy" id="586526"/>
    <lineage>
        <taxon>Eukaryota</taxon>
        <taxon>Viridiplantae</taxon>
        <taxon>Streptophyta</taxon>
        <taxon>Embryophyta</taxon>
        <taxon>Tracheophyta</taxon>
        <taxon>Spermatophyta</taxon>
        <taxon>Magnoliopsida</taxon>
        <taxon>eudicotyledons</taxon>
        <taxon>Gunneridae</taxon>
        <taxon>Pentapetalae</taxon>
        <taxon>rosids</taxon>
        <taxon>malvids</taxon>
        <taxon>Brassicales</taxon>
        <taxon>Brassicaceae</taxon>
        <taxon>Arabideae</taxon>
        <taxon>Arabis</taxon>
    </lineage>
</organism>
<proteinExistence type="inferred from homology"/>
<evidence type="ECO:0000259" key="6">
    <source>
        <dbReference type="Pfam" id="PF02234"/>
    </source>
</evidence>
<gene>
    <name evidence="7" type="ORF">ANE_LOCUS11765</name>
</gene>
<evidence type="ECO:0000313" key="8">
    <source>
        <dbReference type="Proteomes" id="UP000489600"/>
    </source>
</evidence>
<comment type="subcellular location">
    <subcellularLocation>
        <location evidence="1">Nucleus</location>
        <location evidence="1">Nucleoplasm</location>
    </subcellularLocation>
</comment>
<dbReference type="InterPro" id="IPR044275">
    <property type="entry name" value="KRP"/>
</dbReference>
<feature type="region of interest" description="Disordered" evidence="5">
    <location>
        <begin position="61"/>
        <end position="86"/>
    </location>
</feature>
<reference evidence="7" key="1">
    <citation type="submission" date="2019-07" db="EMBL/GenBank/DDBJ databases">
        <authorList>
            <person name="Dittberner H."/>
        </authorList>
    </citation>
    <scope>NUCLEOTIDE SEQUENCE [LARGE SCALE GENOMIC DNA]</scope>
</reference>
<evidence type="ECO:0000256" key="5">
    <source>
        <dbReference type="SAM" id="MobiDB-lite"/>
    </source>
</evidence>
<accession>A0A565BI93</accession>
<dbReference type="GO" id="GO:0051726">
    <property type="term" value="P:regulation of cell cycle"/>
    <property type="evidence" value="ECO:0007669"/>
    <property type="project" value="InterPro"/>
</dbReference>
<dbReference type="EMBL" id="CABITT030000004">
    <property type="protein sequence ID" value="VVB01321.1"/>
    <property type="molecule type" value="Genomic_DNA"/>
</dbReference>
<evidence type="ECO:0000313" key="7">
    <source>
        <dbReference type="EMBL" id="VVB01321.1"/>
    </source>
</evidence>
<sequence>MDFSQPSTLGFRTRAAKNLALLRLHSHSPSPSTVTDAESFRYLQLRNRRLEKPQLLIESRKQPKQLKHRVHDGESRNPKANLATAKSDASIGENNILDCESGIRRTSDLVRNSEAIACTCEIEEFFEFAEHKQQRHFTEKYNFDIVADNPLSGRYEWVKVLP</sequence>
<feature type="domain" description="Cyclin-dependent kinase inhibitor" evidence="6">
    <location>
        <begin position="120"/>
        <end position="160"/>
    </location>
</feature>
<comment type="similarity">
    <text evidence="2">Belongs to the CDI family. ICK/KRP subfamily.</text>
</comment>
<comment type="caution">
    <text evidence="7">The sequence shown here is derived from an EMBL/GenBank/DDBJ whole genome shotgun (WGS) entry which is preliminary data.</text>
</comment>
<evidence type="ECO:0000256" key="3">
    <source>
        <dbReference type="ARBA" id="ARBA00023013"/>
    </source>
</evidence>
<protein>
    <recommendedName>
        <fullName evidence="6">Cyclin-dependent kinase inhibitor domain-containing protein</fullName>
    </recommendedName>
</protein>
<keyword evidence="4" id="KW-0131">Cell cycle</keyword>
<dbReference type="Pfam" id="PF02234">
    <property type="entry name" value="CDI"/>
    <property type="match status" value="1"/>
</dbReference>
<keyword evidence="3" id="KW-0649">Protein kinase inhibitor</keyword>
<dbReference type="GO" id="GO:0004861">
    <property type="term" value="F:cyclin-dependent protein serine/threonine kinase inhibitor activity"/>
    <property type="evidence" value="ECO:0007669"/>
    <property type="project" value="InterPro"/>
</dbReference>
<name>A0A565BI93_9BRAS</name>
<evidence type="ECO:0000256" key="4">
    <source>
        <dbReference type="ARBA" id="ARBA00023306"/>
    </source>
</evidence>
<dbReference type="Proteomes" id="UP000489600">
    <property type="component" value="Unassembled WGS sequence"/>
</dbReference>
<evidence type="ECO:0000256" key="2">
    <source>
        <dbReference type="ARBA" id="ARBA00010274"/>
    </source>
</evidence>
<dbReference type="InterPro" id="IPR003175">
    <property type="entry name" value="CDI_dom"/>
</dbReference>
<dbReference type="PANTHER" id="PTHR46776">
    <property type="entry name" value="CYCLIN-DEPENDENT KINASE INHIBITOR 4-RELATED"/>
    <property type="match status" value="1"/>
</dbReference>
<dbReference type="InterPro" id="IPR044898">
    <property type="entry name" value="CDI_dom_sf"/>
</dbReference>
<dbReference type="AlphaFoldDB" id="A0A565BI93"/>
<dbReference type="Gene3D" id="4.10.365.10">
    <property type="entry name" value="p27"/>
    <property type="match status" value="1"/>
</dbReference>
<evidence type="ECO:0000256" key="1">
    <source>
        <dbReference type="ARBA" id="ARBA00004642"/>
    </source>
</evidence>
<keyword evidence="8" id="KW-1185">Reference proteome</keyword>
<dbReference type="OrthoDB" id="6373236at2759"/>